<comment type="subcellular location">
    <subcellularLocation>
        <location evidence="3">Endoplasmic reticulum membrane</location>
        <topology evidence="3">Peripheral membrane protein</topology>
    </subcellularLocation>
    <subcellularLocation>
        <location evidence="2">Microsome membrane</location>
        <topology evidence="2">Peripheral membrane protein</topology>
    </subcellularLocation>
</comment>
<evidence type="ECO:0000256" key="11">
    <source>
        <dbReference type="ARBA" id="ARBA00023033"/>
    </source>
</evidence>
<evidence type="ECO:0000256" key="13">
    <source>
        <dbReference type="PIRSR" id="PIRSR602401-1"/>
    </source>
</evidence>
<proteinExistence type="inferred from homology"/>
<sequence length="608" mass="71818">MLIFLLLGALILILVYNFIKVYNHYTKLGIKQPKRPWPIFGDAWRTTFRIMSFGDFVYWIYNVYDKCRYLGFFQLSFPTFVVKDPDLIKDIAIKNFDHFTDHLAIINSDEEIFGKNLLFMKGDQWRTVFKIMSFADFVTWIYNHYSRCRYIGFYQFTVPTLLVRDPELIKEITIKSFDHFTDHRSIIDPDIDPVWGNNIFLMKGYKWKEMRSALSRAFTSSKMKHMFEVINESAEKFAKYFIEKNDGPIELEMKNAYSRFSNDVIATTAFGIKVDSLREPNNEFYTLGFKMTKLTGIWMMIKFGLYHLTPKLCQYLKLSIFDQTLSSYFKNIILNAIKFREKNHIVRKDMIDILLKTKDTNGSEDVEVVETGFATVKEDPYLYNYPFKQLKFLTNEDIVSQAMIFFFAGFEGISSLLSYGSHELAFHKDIQDKLRDEIRQTHKLNNGKLTYEFLLSMKYMDMTFCEMVRKWAPALFVDRVCVKPYTIEPKYPDEPTVKLKPGDVLWIPIYALHRDQKYYPDPEQFNPERFSDENKDRINPYAYIPFGVGPRNCLGSRFAILECKALMYHLLLNFEIVPLPKTKVPLKFYSSSFANTVEKEVWLGLKRI</sequence>
<evidence type="ECO:0000313" key="15">
    <source>
        <dbReference type="EMBL" id="KAL1490244.1"/>
    </source>
</evidence>
<evidence type="ECO:0000256" key="4">
    <source>
        <dbReference type="ARBA" id="ARBA00010617"/>
    </source>
</evidence>
<evidence type="ECO:0000256" key="14">
    <source>
        <dbReference type="RuleBase" id="RU000461"/>
    </source>
</evidence>
<dbReference type="AlphaFoldDB" id="A0ABD1E6L2"/>
<dbReference type="PANTHER" id="PTHR24292:SF54">
    <property type="entry name" value="CYP9F3-RELATED"/>
    <property type="match status" value="1"/>
</dbReference>
<evidence type="ECO:0000256" key="7">
    <source>
        <dbReference type="ARBA" id="ARBA00022824"/>
    </source>
</evidence>
<evidence type="ECO:0000256" key="6">
    <source>
        <dbReference type="ARBA" id="ARBA00022723"/>
    </source>
</evidence>
<comment type="similarity">
    <text evidence="4 14">Belongs to the cytochrome P450 family.</text>
</comment>
<dbReference type="PRINTS" id="PR00385">
    <property type="entry name" value="P450"/>
</dbReference>
<evidence type="ECO:0000256" key="3">
    <source>
        <dbReference type="ARBA" id="ARBA00004406"/>
    </source>
</evidence>
<dbReference type="SUPFAM" id="SSF48264">
    <property type="entry name" value="Cytochrome P450"/>
    <property type="match status" value="2"/>
</dbReference>
<keyword evidence="9 14" id="KW-0560">Oxidoreductase</keyword>
<gene>
    <name evidence="15" type="ORF">ABEB36_012971</name>
</gene>
<dbReference type="Gene3D" id="1.10.630.10">
    <property type="entry name" value="Cytochrome P450"/>
    <property type="match status" value="2"/>
</dbReference>
<keyword evidence="6 13" id="KW-0479">Metal-binding</keyword>
<dbReference type="EMBL" id="JBDJPC010000010">
    <property type="protein sequence ID" value="KAL1490244.1"/>
    <property type="molecule type" value="Genomic_DNA"/>
</dbReference>
<name>A0ABD1E6L2_HYPHA</name>
<dbReference type="GO" id="GO:0046872">
    <property type="term" value="F:metal ion binding"/>
    <property type="evidence" value="ECO:0007669"/>
    <property type="project" value="UniProtKB-KW"/>
</dbReference>
<dbReference type="InterPro" id="IPR050476">
    <property type="entry name" value="Insect_CytP450_Detox"/>
</dbReference>
<dbReference type="InterPro" id="IPR036396">
    <property type="entry name" value="Cyt_P450_sf"/>
</dbReference>
<organism evidence="15 16">
    <name type="scientific">Hypothenemus hampei</name>
    <name type="common">Coffee berry borer</name>
    <dbReference type="NCBI Taxonomy" id="57062"/>
    <lineage>
        <taxon>Eukaryota</taxon>
        <taxon>Metazoa</taxon>
        <taxon>Ecdysozoa</taxon>
        <taxon>Arthropoda</taxon>
        <taxon>Hexapoda</taxon>
        <taxon>Insecta</taxon>
        <taxon>Pterygota</taxon>
        <taxon>Neoptera</taxon>
        <taxon>Endopterygota</taxon>
        <taxon>Coleoptera</taxon>
        <taxon>Polyphaga</taxon>
        <taxon>Cucujiformia</taxon>
        <taxon>Curculionidae</taxon>
        <taxon>Scolytinae</taxon>
        <taxon>Hypothenemus</taxon>
    </lineage>
</organism>
<keyword evidence="10 13" id="KW-0408">Iron</keyword>
<evidence type="ECO:0008006" key="17">
    <source>
        <dbReference type="Google" id="ProtNLM"/>
    </source>
</evidence>
<keyword evidence="5 13" id="KW-0349">Heme</keyword>
<feature type="binding site" description="axial binding residue" evidence="13">
    <location>
        <position position="553"/>
    </location>
    <ligand>
        <name>heme</name>
        <dbReference type="ChEBI" id="CHEBI:30413"/>
    </ligand>
    <ligandPart>
        <name>Fe</name>
        <dbReference type="ChEBI" id="CHEBI:18248"/>
    </ligandPart>
</feature>
<comment type="cofactor">
    <cofactor evidence="1 13">
        <name>heme</name>
        <dbReference type="ChEBI" id="CHEBI:30413"/>
    </cofactor>
</comment>
<dbReference type="CDD" id="cd11056">
    <property type="entry name" value="CYP6-like"/>
    <property type="match status" value="1"/>
</dbReference>
<evidence type="ECO:0000256" key="10">
    <source>
        <dbReference type="ARBA" id="ARBA00023004"/>
    </source>
</evidence>
<dbReference type="FunFam" id="1.10.630.10:FF:000042">
    <property type="entry name" value="Cytochrome P450"/>
    <property type="match status" value="1"/>
</dbReference>
<evidence type="ECO:0000256" key="8">
    <source>
        <dbReference type="ARBA" id="ARBA00022848"/>
    </source>
</evidence>
<dbReference type="GO" id="GO:0005789">
    <property type="term" value="C:endoplasmic reticulum membrane"/>
    <property type="evidence" value="ECO:0007669"/>
    <property type="project" value="UniProtKB-SubCell"/>
</dbReference>
<dbReference type="PRINTS" id="PR00463">
    <property type="entry name" value="EP450I"/>
</dbReference>
<keyword evidence="11 14" id="KW-0503">Monooxygenase</keyword>
<dbReference type="Proteomes" id="UP001566132">
    <property type="component" value="Unassembled WGS sequence"/>
</dbReference>
<dbReference type="PANTHER" id="PTHR24292">
    <property type="entry name" value="CYTOCHROME P450"/>
    <property type="match status" value="1"/>
</dbReference>
<evidence type="ECO:0000256" key="12">
    <source>
        <dbReference type="ARBA" id="ARBA00023136"/>
    </source>
</evidence>
<reference evidence="15 16" key="1">
    <citation type="submission" date="2024-05" db="EMBL/GenBank/DDBJ databases">
        <title>Genetic variation in Jamaican populations of the coffee berry borer (Hypothenemus hampei).</title>
        <authorList>
            <person name="Errbii M."/>
            <person name="Myrie A."/>
        </authorList>
    </citation>
    <scope>NUCLEOTIDE SEQUENCE [LARGE SCALE GENOMIC DNA]</scope>
    <source>
        <strain evidence="15">JA-Hopewell-2020-01-JO</strain>
        <tissue evidence="15">Whole body</tissue>
    </source>
</reference>
<accession>A0ABD1E6L2</accession>
<evidence type="ECO:0000256" key="2">
    <source>
        <dbReference type="ARBA" id="ARBA00004174"/>
    </source>
</evidence>
<comment type="caution">
    <text evidence="15">The sequence shown here is derived from an EMBL/GenBank/DDBJ whole genome shotgun (WGS) entry which is preliminary data.</text>
</comment>
<protein>
    <recommendedName>
        <fullName evidence="17">Cytochrome P450</fullName>
    </recommendedName>
</protein>
<keyword evidence="16" id="KW-1185">Reference proteome</keyword>
<dbReference type="PROSITE" id="PS00086">
    <property type="entry name" value="CYTOCHROME_P450"/>
    <property type="match status" value="1"/>
</dbReference>
<dbReference type="InterPro" id="IPR001128">
    <property type="entry name" value="Cyt_P450"/>
</dbReference>
<keyword evidence="12" id="KW-0472">Membrane</keyword>
<evidence type="ECO:0000256" key="1">
    <source>
        <dbReference type="ARBA" id="ARBA00001971"/>
    </source>
</evidence>
<keyword evidence="7" id="KW-0256">Endoplasmic reticulum</keyword>
<evidence type="ECO:0000256" key="9">
    <source>
        <dbReference type="ARBA" id="ARBA00023002"/>
    </source>
</evidence>
<evidence type="ECO:0000313" key="16">
    <source>
        <dbReference type="Proteomes" id="UP001566132"/>
    </source>
</evidence>
<dbReference type="GO" id="GO:0004497">
    <property type="term" value="F:monooxygenase activity"/>
    <property type="evidence" value="ECO:0007669"/>
    <property type="project" value="UniProtKB-KW"/>
</dbReference>
<dbReference type="InterPro" id="IPR017972">
    <property type="entry name" value="Cyt_P450_CS"/>
</dbReference>
<keyword evidence="8" id="KW-0492">Microsome</keyword>
<evidence type="ECO:0000256" key="5">
    <source>
        <dbReference type="ARBA" id="ARBA00022617"/>
    </source>
</evidence>
<dbReference type="Pfam" id="PF00067">
    <property type="entry name" value="p450"/>
    <property type="match status" value="2"/>
</dbReference>
<dbReference type="InterPro" id="IPR002401">
    <property type="entry name" value="Cyt_P450_E_grp-I"/>
</dbReference>